<dbReference type="HOGENOM" id="CLU_035908_0_0_0"/>
<dbReference type="KEGG" id="psl:Psta_3446"/>
<evidence type="ECO:0008006" key="3">
    <source>
        <dbReference type="Google" id="ProtNLM"/>
    </source>
</evidence>
<dbReference type="InterPro" id="IPR017850">
    <property type="entry name" value="Alkaline_phosphatase_core_sf"/>
</dbReference>
<proteinExistence type="predicted"/>
<name>D2QY31_PIRSD</name>
<dbReference type="SUPFAM" id="SSF53649">
    <property type="entry name" value="Alkaline phosphatase-like"/>
    <property type="match status" value="1"/>
</dbReference>
<dbReference type="PANTHER" id="PTHR43737:SF1">
    <property type="entry name" value="DUF1501 DOMAIN-CONTAINING PROTEIN"/>
    <property type="match status" value="1"/>
</dbReference>
<dbReference type="InterPro" id="IPR010869">
    <property type="entry name" value="DUF1501"/>
</dbReference>
<keyword evidence="2" id="KW-1185">Reference proteome</keyword>
<sequence length="465" mass="50892" precursor="true">MNSTSFLSRREFLQRASGGFGALALAGICSELGGATPDPLAARAGHFPAKADRVIFLFSTGGVSHVDTFNYRPQLIVDHGKQVTAQRWLNKPGKFERYLKKPQWAFKQYGESGTWVSDLFPHLGGVIDEVCILNAMHCESDGHDKATLAAHTGSAQFARPSAGAWVSYGLGTENQNLPSFMVLAPHAPYAGSQTWGSDFLPACHQGTHVVPGSEPLPNLQPRVASAELQRMELDLLSKLNRSHLESRAADQALDARIRSFETAFGMQREAPEAFDLSQESEATLKLYGLQPGANSGFGWQCLVARRLAERGVRFLELIDVGSSNNWDSHGNMKDHERLAQAIDQPIAGLLTDLKQRGMLERTLVVWTTEFGRTPFNTVADHAGREHHNLCFSSWMAGGGVKGGMVHGTSDEHGILPVDGAVHTHDFNATLLHLLGIDHERLTYRHAGRDFRLTDVHGKVVQPIIA</sequence>
<dbReference type="InterPro" id="IPR006311">
    <property type="entry name" value="TAT_signal"/>
</dbReference>
<reference evidence="1 2" key="1">
    <citation type="journal article" date="2009" name="Stand. Genomic Sci.">
        <title>Complete genome sequence of Pirellula staleyi type strain (ATCC 27377).</title>
        <authorList>
            <person name="Clum A."/>
            <person name="Tindall B.J."/>
            <person name="Sikorski J."/>
            <person name="Ivanova N."/>
            <person name="Mavrommatis K."/>
            <person name="Lucas S."/>
            <person name="Glavina del Rio T."/>
            <person name="Nolan M."/>
            <person name="Chen F."/>
            <person name="Tice H."/>
            <person name="Pitluck S."/>
            <person name="Cheng J.F."/>
            <person name="Chertkov O."/>
            <person name="Brettin T."/>
            <person name="Han C."/>
            <person name="Detter J.C."/>
            <person name="Kuske C."/>
            <person name="Bruce D."/>
            <person name="Goodwin L."/>
            <person name="Ovchinikova G."/>
            <person name="Pati A."/>
            <person name="Mikhailova N."/>
            <person name="Chen A."/>
            <person name="Palaniappan K."/>
            <person name="Land M."/>
            <person name="Hauser L."/>
            <person name="Chang Y.J."/>
            <person name="Jeffries C.D."/>
            <person name="Chain P."/>
            <person name="Rohde M."/>
            <person name="Goker M."/>
            <person name="Bristow J."/>
            <person name="Eisen J.A."/>
            <person name="Markowitz V."/>
            <person name="Hugenholtz P."/>
            <person name="Kyrpides N.C."/>
            <person name="Klenk H.P."/>
            <person name="Lapidus A."/>
        </authorList>
    </citation>
    <scope>NUCLEOTIDE SEQUENCE [LARGE SCALE GENOMIC DNA]</scope>
    <source>
        <strain evidence="2">ATCC 27377 / DSM 6068 / ICPB 4128</strain>
    </source>
</reference>
<dbReference type="Pfam" id="PF07394">
    <property type="entry name" value="DUF1501"/>
    <property type="match status" value="1"/>
</dbReference>
<dbReference type="PROSITE" id="PS51318">
    <property type="entry name" value="TAT"/>
    <property type="match status" value="1"/>
</dbReference>
<dbReference type="PANTHER" id="PTHR43737">
    <property type="entry name" value="BLL7424 PROTEIN"/>
    <property type="match status" value="1"/>
</dbReference>
<accession>D2QY31</accession>
<evidence type="ECO:0000313" key="1">
    <source>
        <dbReference type="EMBL" id="ADB18108.1"/>
    </source>
</evidence>
<dbReference type="AlphaFoldDB" id="D2QY31"/>
<dbReference type="eggNOG" id="COG3119">
    <property type="taxonomic scope" value="Bacteria"/>
</dbReference>
<dbReference type="Proteomes" id="UP000001887">
    <property type="component" value="Chromosome"/>
</dbReference>
<dbReference type="STRING" id="530564.Psta_3446"/>
<dbReference type="EMBL" id="CP001848">
    <property type="protein sequence ID" value="ADB18108.1"/>
    <property type="molecule type" value="Genomic_DNA"/>
</dbReference>
<organism evidence="1 2">
    <name type="scientific">Pirellula staleyi (strain ATCC 27377 / DSM 6068 / ICPB 4128)</name>
    <name type="common">Pirella staleyi</name>
    <dbReference type="NCBI Taxonomy" id="530564"/>
    <lineage>
        <taxon>Bacteria</taxon>
        <taxon>Pseudomonadati</taxon>
        <taxon>Planctomycetota</taxon>
        <taxon>Planctomycetia</taxon>
        <taxon>Pirellulales</taxon>
        <taxon>Pirellulaceae</taxon>
        <taxon>Pirellula</taxon>
    </lineage>
</organism>
<protein>
    <recommendedName>
        <fullName evidence="3">DUF1501 domain-containing protein</fullName>
    </recommendedName>
</protein>
<dbReference type="OrthoDB" id="127333at2"/>
<dbReference type="Gene3D" id="3.40.720.10">
    <property type="entry name" value="Alkaline Phosphatase, subunit A"/>
    <property type="match status" value="1"/>
</dbReference>
<gene>
    <name evidence="1" type="ordered locus">Psta_3446</name>
</gene>
<evidence type="ECO:0000313" key="2">
    <source>
        <dbReference type="Proteomes" id="UP000001887"/>
    </source>
</evidence>